<dbReference type="EMBL" id="KZ825503">
    <property type="protein sequence ID" value="PYI31400.1"/>
    <property type="molecule type" value="Genomic_DNA"/>
</dbReference>
<protein>
    <submittedName>
        <fullName evidence="2">Uncharacterized protein</fullName>
    </submittedName>
</protein>
<feature type="region of interest" description="Disordered" evidence="1">
    <location>
        <begin position="50"/>
        <end position="76"/>
    </location>
</feature>
<evidence type="ECO:0000313" key="3">
    <source>
        <dbReference type="Proteomes" id="UP000248817"/>
    </source>
</evidence>
<reference evidence="2 3" key="1">
    <citation type="submission" date="2018-02" db="EMBL/GenBank/DDBJ databases">
        <title>The genomes of Aspergillus section Nigri reveals drivers in fungal speciation.</title>
        <authorList>
            <consortium name="DOE Joint Genome Institute"/>
            <person name="Vesth T.C."/>
            <person name="Nybo J."/>
            <person name="Theobald S."/>
            <person name="Brandl J."/>
            <person name="Frisvad J.C."/>
            <person name="Nielsen K.F."/>
            <person name="Lyhne E.K."/>
            <person name="Kogle M.E."/>
            <person name="Kuo A."/>
            <person name="Riley R."/>
            <person name="Clum A."/>
            <person name="Nolan M."/>
            <person name="Lipzen A."/>
            <person name="Salamov A."/>
            <person name="Henrissat B."/>
            <person name="Wiebenga A."/>
            <person name="De vries R.P."/>
            <person name="Grigoriev I.V."/>
            <person name="Mortensen U.H."/>
            <person name="Andersen M.R."/>
            <person name="Baker S.E."/>
        </authorList>
    </citation>
    <scope>NUCLEOTIDE SEQUENCE [LARGE SCALE GENOMIC DNA]</scope>
    <source>
        <strain evidence="2 3">CBS 114.80</strain>
    </source>
</reference>
<keyword evidence="3" id="KW-1185">Reference proteome</keyword>
<dbReference type="AlphaFoldDB" id="A0A2V5IS15"/>
<sequence>MQSDGKSTASAARFVTVIALRRRMRLSLIAGSGTFRKVWELTIRSRETDRSGYGSMAEETNVRRGKLSTGVRRSEE</sequence>
<dbReference type="Proteomes" id="UP000248817">
    <property type="component" value="Unassembled WGS sequence"/>
</dbReference>
<accession>A0A2V5IS15</accession>
<evidence type="ECO:0000256" key="1">
    <source>
        <dbReference type="SAM" id="MobiDB-lite"/>
    </source>
</evidence>
<proteinExistence type="predicted"/>
<gene>
    <name evidence="2" type="ORF">BP00DRAFT_175282</name>
</gene>
<organism evidence="2 3">
    <name type="scientific">Aspergillus indologenus CBS 114.80</name>
    <dbReference type="NCBI Taxonomy" id="1450541"/>
    <lineage>
        <taxon>Eukaryota</taxon>
        <taxon>Fungi</taxon>
        <taxon>Dikarya</taxon>
        <taxon>Ascomycota</taxon>
        <taxon>Pezizomycotina</taxon>
        <taxon>Eurotiomycetes</taxon>
        <taxon>Eurotiomycetidae</taxon>
        <taxon>Eurotiales</taxon>
        <taxon>Aspergillaceae</taxon>
        <taxon>Aspergillus</taxon>
        <taxon>Aspergillus subgen. Circumdati</taxon>
    </lineage>
</organism>
<name>A0A2V5IS15_9EURO</name>
<evidence type="ECO:0000313" key="2">
    <source>
        <dbReference type="EMBL" id="PYI31400.1"/>
    </source>
</evidence>